<accession>A0A4Y7SV16</accession>
<comment type="caution">
    <text evidence="1">The sequence shown here is derived from an EMBL/GenBank/DDBJ whole genome shotgun (WGS) entry which is preliminary data.</text>
</comment>
<organism evidence="1 2">
    <name type="scientific">Coprinellus micaceus</name>
    <name type="common">Glistening ink-cap mushroom</name>
    <name type="synonym">Coprinus micaceus</name>
    <dbReference type="NCBI Taxonomy" id="71717"/>
    <lineage>
        <taxon>Eukaryota</taxon>
        <taxon>Fungi</taxon>
        <taxon>Dikarya</taxon>
        <taxon>Basidiomycota</taxon>
        <taxon>Agaricomycotina</taxon>
        <taxon>Agaricomycetes</taxon>
        <taxon>Agaricomycetidae</taxon>
        <taxon>Agaricales</taxon>
        <taxon>Agaricineae</taxon>
        <taxon>Psathyrellaceae</taxon>
        <taxon>Coprinellus</taxon>
    </lineage>
</organism>
<dbReference type="AlphaFoldDB" id="A0A4Y7SV16"/>
<protein>
    <submittedName>
        <fullName evidence="1">Uncharacterized protein</fullName>
    </submittedName>
</protein>
<reference evidence="1 2" key="1">
    <citation type="journal article" date="2019" name="Nat. Ecol. Evol.">
        <title>Megaphylogeny resolves global patterns of mushroom evolution.</title>
        <authorList>
            <person name="Varga T."/>
            <person name="Krizsan K."/>
            <person name="Foldi C."/>
            <person name="Dima B."/>
            <person name="Sanchez-Garcia M."/>
            <person name="Sanchez-Ramirez S."/>
            <person name="Szollosi G.J."/>
            <person name="Szarkandi J.G."/>
            <person name="Papp V."/>
            <person name="Albert L."/>
            <person name="Andreopoulos W."/>
            <person name="Angelini C."/>
            <person name="Antonin V."/>
            <person name="Barry K.W."/>
            <person name="Bougher N.L."/>
            <person name="Buchanan P."/>
            <person name="Buyck B."/>
            <person name="Bense V."/>
            <person name="Catcheside P."/>
            <person name="Chovatia M."/>
            <person name="Cooper J."/>
            <person name="Damon W."/>
            <person name="Desjardin D."/>
            <person name="Finy P."/>
            <person name="Geml J."/>
            <person name="Haridas S."/>
            <person name="Hughes K."/>
            <person name="Justo A."/>
            <person name="Karasinski D."/>
            <person name="Kautmanova I."/>
            <person name="Kiss B."/>
            <person name="Kocsube S."/>
            <person name="Kotiranta H."/>
            <person name="LaButti K.M."/>
            <person name="Lechner B.E."/>
            <person name="Liimatainen K."/>
            <person name="Lipzen A."/>
            <person name="Lukacs Z."/>
            <person name="Mihaltcheva S."/>
            <person name="Morgado L.N."/>
            <person name="Niskanen T."/>
            <person name="Noordeloos M.E."/>
            <person name="Ohm R.A."/>
            <person name="Ortiz-Santana B."/>
            <person name="Ovrebo C."/>
            <person name="Racz N."/>
            <person name="Riley R."/>
            <person name="Savchenko A."/>
            <person name="Shiryaev A."/>
            <person name="Soop K."/>
            <person name="Spirin V."/>
            <person name="Szebenyi C."/>
            <person name="Tomsovsky M."/>
            <person name="Tulloss R.E."/>
            <person name="Uehling J."/>
            <person name="Grigoriev I.V."/>
            <person name="Vagvolgyi C."/>
            <person name="Papp T."/>
            <person name="Martin F.M."/>
            <person name="Miettinen O."/>
            <person name="Hibbett D.S."/>
            <person name="Nagy L.G."/>
        </authorList>
    </citation>
    <scope>NUCLEOTIDE SEQUENCE [LARGE SCALE GENOMIC DNA]</scope>
    <source>
        <strain evidence="1 2">FP101781</strain>
    </source>
</reference>
<keyword evidence="2" id="KW-1185">Reference proteome</keyword>
<dbReference type="Proteomes" id="UP000298030">
    <property type="component" value="Unassembled WGS sequence"/>
</dbReference>
<evidence type="ECO:0000313" key="1">
    <source>
        <dbReference type="EMBL" id="TEB25642.1"/>
    </source>
</evidence>
<sequence length="226" mass="25678">MAAEREERWWATWTPDEHVCTSENASVRKVVDVWSGRSVKLSKLQLWSGCGGSVWRGRDMSVIRGRASEEVVHAMAGLARNIFITHNDERGRWRRMPRGEVGSRLVNKEMCSLDILGSEQASVRLGKAGMVRGVELDPSSVHPMTKAEIACSRVFLRWRRRRRRYGPFTTCGQLGATVSFDGRPRGLFDVLDSDEGLLFIVPSESEYQRRTVSERGDVTTYFRNRG</sequence>
<name>A0A4Y7SV16_COPMI</name>
<dbReference type="EMBL" id="QPFP01000055">
    <property type="protein sequence ID" value="TEB25642.1"/>
    <property type="molecule type" value="Genomic_DNA"/>
</dbReference>
<proteinExistence type="predicted"/>
<gene>
    <name evidence="1" type="ORF">FA13DRAFT_1713879</name>
</gene>
<evidence type="ECO:0000313" key="2">
    <source>
        <dbReference type="Proteomes" id="UP000298030"/>
    </source>
</evidence>